<dbReference type="PRINTS" id="PR00103">
    <property type="entry name" value="CAMPKINASE"/>
</dbReference>
<dbReference type="GO" id="GO:0005829">
    <property type="term" value="C:cytosol"/>
    <property type="evidence" value="ECO:0007669"/>
    <property type="project" value="TreeGrafter"/>
</dbReference>
<comment type="caution">
    <text evidence="6">The sequence shown here is derived from an EMBL/GenBank/DDBJ whole genome shotgun (WGS) entry which is preliminary data.</text>
</comment>
<keyword evidence="3" id="KW-0804">Transcription</keyword>
<dbReference type="PROSITE" id="PS51063">
    <property type="entry name" value="HTH_CRP_2"/>
    <property type="match status" value="1"/>
</dbReference>
<dbReference type="RefSeq" id="WP_027892984.1">
    <property type="nucleotide sequence ID" value="NZ_QXDL01000241.1"/>
</dbReference>
<evidence type="ECO:0000256" key="2">
    <source>
        <dbReference type="ARBA" id="ARBA00023125"/>
    </source>
</evidence>
<dbReference type="PRINTS" id="PR00034">
    <property type="entry name" value="HTHCRP"/>
</dbReference>
<keyword evidence="6" id="KW-0675">Receptor</keyword>
<dbReference type="PANTHER" id="PTHR24567">
    <property type="entry name" value="CRP FAMILY TRANSCRIPTIONAL REGULATORY PROTEIN"/>
    <property type="match status" value="1"/>
</dbReference>
<dbReference type="PROSITE" id="PS50042">
    <property type="entry name" value="CNMP_BINDING_3"/>
    <property type="match status" value="1"/>
</dbReference>
<dbReference type="InterPro" id="IPR036388">
    <property type="entry name" value="WH-like_DNA-bd_sf"/>
</dbReference>
<dbReference type="PANTHER" id="PTHR24567:SF74">
    <property type="entry name" value="HTH-TYPE TRANSCRIPTIONAL REGULATOR ARCR"/>
    <property type="match status" value="1"/>
</dbReference>
<dbReference type="InterPro" id="IPR018490">
    <property type="entry name" value="cNMP-bd_dom_sf"/>
</dbReference>
<gene>
    <name evidence="6" type="ORF">Mterra_03570</name>
</gene>
<evidence type="ECO:0000259" key="5">
    <source>
        <dbReference type="PROSITE" id="PS51063"/>
    </source>
</evidence>
<accession>A0A399EBV9</accession>
<dbReference type="Gene3D" id="1.10.10.10">
    <property type="entry name" value="Winged helix-like DNA-binding domain superfamily/Winged helix DNA-binding domain"/>
    <property type="match status" value="1"/>
</dbReference>
<dbReference type="SMART" id="SM00419">
    <property type="entry name" value="HTH_CRP"/>
    <property type="match status" value="1"/>
</dbReference>
<dbReference type="GO" id="GO:0003700">
    <property type="term" value="F:DNA-binding transcription factor activity"/>
    <property type="evidence" value="ECO:0007669"/>
    <property type="project" value="InterPro"/>
</dbReference>
<dbReference type="InterPro" id="IPR000595">
    <property type="entry name" value="cNMP-bd_dom"/>
</dbReference>
<dbReference type="InterPro" id="IPR050397">
    <property type="entry name" value="Env_Response_Regulators"/>
</dbReference>
<dbReference type="SUPFAM" id="SSF46785">
    <property type="entry name" value="Winged helix' DNA-binding domain"/>
    <property type="match status" value="1"/>
</dbReference>
<evidence type="ECO:0000256" key="3">
    <source>
        <dbReference type="ARBA" id="ARBA00023163"/>
    </source>
</evidence>
<dbReference type="Gene3D" id="2.60.120.10">
    <property type="entry name" value="Jelly Rolls"/>
    <property type="match status" value="1"/>
</dbReference>
<sequence length="225" mass="25046">MLTDTQALAQTPLFQGVPEAALQVAREAFVARSYPAGKLIFEAGDLGAALYVVQSGKVRIYRTYFDGRERMFAYLGPGEVFGEMSLLDDQPRSASAEVVEDAVLLVLYQDGYWSLVRRYPEILHNLAVILAKRLREADLELEVLSFEEARGRVAYALIKLSRQLYNGGNKLRLTHMELAQLSGTSRETVTRVLHALRDEELVKLGSGSVELLDPSGLEEVMLGLR</sequence>
<proteinExistence type="predicted"/>
<keyword evidence="1" id="KW-0805">Transcription regulation</keyword>
<dbReference type="AlphaFoldDB" id="A0A399EBV9"/>
<dbReference type="OrthoDB" id="9810708at2"/>
<dbReference type="PROSITE" id="PS00889">
    <property type="entry name" value="CNMP_BINDING_2"/>
    <property type="match status" value="1"/>
</dbReference>
<evidence type="ECO:0000259" key="4">
    <source>
        <dbReference type="PROSITE" id="PS50042"/>
    </source>
</evidence>
<dbReference type="SUPFAM" id="SSF51206">
    <property type="entry name" value="cAMP-binding domain-like"/>
    <property type="match status" value="1"/>
</dbReference>
<evidence type="ECO:0000313" key="6">
    <source>
        <dbReference type="EMBL" id="RIH79801.1"/>
    </source>
</evidence>
<dbReference type="EMBL" id="QXDL01000241">
    <property type="protein sequence ID" value="RIH79801.1"/>
    <property type="molecule type" value="Genomic_DNA"/>
</dbReference>
<dbReference type="InterPro" id="IPR036390">
    <property type="entry name" value="WH_DNA-bd_sf"/>
</dbReference>
<evidence type="ECO:0000256" key="1">
    <source>
        <dbReference type="ARBA" id="ARBA00023015"/>
    </source>
</evidence>
<dbReference type="CDD" id="cd00038">
    <property type="entry name" value="CAP_ED"/>
    <property type="match status" value="1"/>
</dbReference>
<evidence type="ECO:0000313" key="7">
    <source>
        <dbReference type="Proteomes" id="UP000265715"/>
    </source>
</evidence>
<dbReference type="GO" id="GO:0003677">
    <property type="term" value="F:DNA binding"/>
    <property type="evidence" value="ECO:0007669"/>
    <property type="project" value="UniProtKB-KW"/>
</dbReference>
<feature type="domain" description="HTH crp-type" evidence="5">
    <location>
        <begin position="147"/>
        <end position="215"/>
    </location>
</feature>
<keyword evidence="2" id="KW-0238">DNA-binding</keyword>
<dbReference type="Pfam" id="PF13545">
    <property type="entry name" value="HTH_Crp_2"/>
    <property type="match status" value="1"/>
</dbReference>
<dbReference type="PROSITE" id="PS00042">
    <property type="entry name" value="HTH_CRP_1"/>
    <property type="match status" value="1"/>
</dbReference>
<dbReference type="InterPro" id="IPR014710">
    <property type="entry name" value="RmlC-like_jellyroll"/>
</dbReference>
<protein>
    <submittedName>
        <fullName evidence="6">Cyclic AMP receptor protein</fullName>
    </submittedName>
</protein>
<organism evidence="6 7">
    <name type="scientific">Calidithermus terrae</name>
    <dbReference type="NCBI Taxonomy" id="1408545"/>
    <lineage>
        <taxon>Bacteria</taxon>
        <taxon>Thermotogati</taxon>
        <taxon>Deinococcota</taxon>
        <taxon>Deinococci</taxon>
        <taxon>Thermales</taxon>
        <taxon>Thermaceae</taxon>
        <taxon>Calidithermus</taxon>
    </lineage>
</organism>
<dbReference type="Proteomes" id="UP000265715">
    <property type="component" value="Unassembled WGS sequence"/>
</dbReference>
<keyword evidence="7" id="KW-1185">Reference proteome</keyword>
<dbReference type="InterPro" id="IPR018488">
    <property type="entry name" value="cNMP-bd_CS"/>
</dbReference>
<dbReference type="InterPro" id="IPR012318">
    <property type="entry name" value="HTH_CRP"/>
</dbReference>
<dbReference type="Pfam" id="PF00027">
    <property type="entry name" value="cNMP_binding"/>
    <property type="match status" value="1"/>
</dbReference>
<dbReference type="InterPro" id="IPR018335">
    <property type="entry name" value="Tscrpt_reg_HTH_Crp-type_CS"/>
</dbReference>
<name>A0A399EBV9_9DEIN</name>
<dbReference type="SMART" id="SM00100">
    <property type="entry name" value="cNMP"/>
    <property type="match status" value="1"/>
</dbReference>
<reference evidence="6 7" key="1">
    <citation type="submission" date="2018-08" db="EMBL/GenBank/DDBJ databases">
        <title>Meiothermus terrae DSM 26712 genome sequencing project.</title>
        <authorList>
            <person name="Da Costa M.S."/>
            <person name="Albuquerque L."/>
            <person name="Raposo P."/>
            <person name="Froufe H.J.C."/>
            <person name="Barroso C.S."/>
            <person name="Egas C."/>
        </authorList>
    </citation>
    <scope>NUCLEOTIDE SEQUENCE [LARGE SCALE GENOMIC DNA]</scope>
    <source>
        <strain evidence="6 7">DSM 26712</strain>
    </source>
</reference>
<feature type="domain" description="Cyclic nucleotide-binding" evidence="4">
    <location>
        <begin position="13"/>
        <end position="133"/>
    </location>
</feature>